<feature type="region of interest" description="Disordered" evidence="4">
    <location>
        <begin position="76"/>
        <end position="109"/>
    </location>
</feature>
<dbReference type="GO" id="GO:0005507">
    <property type="term" value="F:copper ion binding"/>
    <property type="evidence" value="ECO:0007669"/>
    <property type="project" value="InterPro"/>
</dbReference>
<evidence type="ECO:0000256" key="3">
    <source>
        <dbReference type="ARBA" id="ARBA00023008"/>
    </source>
</evidence>
<gene>
    <name evidence="7" type="ORF">HNQ07_004005</name>
</gene>
<dbReference type="InterPro" id="IPR011707">
    <property type="entry name" value="Cu-oxidase-like_N"/>
</dbReference>
<dbReference type="CDD" id="cd13860">
    <property type="entry name" value="CuRO_1_2dMco_1"/>
    <property type="match status" value="1"/>
</dbReference>
<sequence>MVALTTGLHEVYAPFLASGVVACAASPSSDRTSLARHDSHGKEVPVTSSSRHAPVQHVRLFLITFLGLAGSMSAATPAPAAPNASMPGMTMPPAGGGRTLPSMSAPGTPVKRVPLDQLPEATLSGPTRMGSLVMPPGMIMTASTSMDAMKDMAAVDPANVKATASPGARGDRPLAPTTVKGVKEFRLTIGLTTWNILPTRQVDAYAVNGQVPGPRLRFEQGDRIRVIVKNTLPEGTSIHWHGLILGNRMDGVGDVTQKPIAPGASLTYDFTAVQAGTFYYHSHTQSDRQQGLGLYGALIIDPTTNPANIRRLKALTRPGDAATALARVSDQPRTDKEYVLQLQEWLWRDGYTFPAMMMEGALPNYFTINGKAYPSTDVIRLKVGQTVKLRFIGSNNNFVHPMHVHGGPFEVVARDGETLKASARFLADTVNVGPGQRYDVIWTARTPGTWLLHCHIPHHTVNDNVEEQGGGGLMMKIIVE</sequence>
<organism evidence="7 8">
    <name type="scientific">Deinococcus metalli</name>
    <dbReference type="NCBI Taxonomy" id="1141878"/>
    <lineage>
        <taxon>Bacteria</taxon>
        <taxon>Thermotogati</taxon>
        <taxon>Deinococcota</taxon>
        <taxon>Deinococci</taxon>
        <taxon>Deinococcales</taxon>
        <taxon>Deinococcaceae</taxon>
        <taxon>Deinococcus</taxon>
    </lineage>
</organism>
<dbReference type="CDD" id="cd04202">
    <property type="entry name" value="CuRO_D2_2dMcoN_like"/>
    <property type="match status" value="1"/>
</dbReference>
<feature type="domain" description="Plastocyanin-like" evidence="5">
    <location>
        <begin position="359"/>
        <end position="462"/>
    </location>
</feature>
<feature type="region of interest" description="Disordered" evidence="4">
    <location>
        <begin position="30"/>
        <end position="50"/>
    </location>
</feature>
<evidence type="ECO:0000256" key="2">
    <source>
        <dbReference type="ARBA" id="ARBA00023002"/>
    </source>
</evidence>
<accession>A0A7W8NSZ4</accession>
<evidence type="ECO:0000259" key="5">
    <source>
        <dbReference type="Pfam" id="PF07731"/>
    </source>
</evidence>
<comment type="caution">
    <text evidence="7">The sequence shown here is derived from an EMBL/GenBank/DDBJ whole genome shotgun (WGS) entry which is preliminary data.</text>
</comment>
<dbReference type="GO" id="GO:0016491">
    <property type="term" value="F:oxidoreductase activity"/>
    <property type="evidence" value="ECO:0007669"/>
    <property type="project" value="UniProtKB-KW"/>
</dbReference>
<feature type="compositionally biased region" description="Basic and acidic residues" evidence="4">
    <location>
        <begin position="33"/>
        <end position="43"/>
    </location>
</feature>
<feature type="compositionally biased region" description="Low complexity" evidence="4">
    <location>
        <begin position="76"/>
        <end position="93"/>
    </location>
</feature>
<dbReference type="Pfam" id="PF07731">
    <property type="entry name" value="Cu-oxidase_2"/>
    <property type="match status" value="1"/>
</dbReference>
<dbReference type="PANTHER" id="PTHR11709:SF394">
    <property type="entry name" value="FI03373P-RELATED"/>
    <property type="match status" value="1"/>
</dbReference>
<evidence type="ECO:0000256" key="1">
    <source>
        <dbReference type="ARBA" id="ARBA00022723"/>
    </source>
</evidence>
<evidence type="ECO:0000313" key="7">
    <source>
        <dbReference type="EMBL" id="MBB5378498.1"/>
    </source>
</evidence>
<dbReference type="Proteomes" id="UP000539473">
    <property type="component" value="Unassembled WGS sequence"/>
</dbReference>
<keyword evidence="1" id="KW-0479">Metal-binding</keyword>
<dbReference type="SUPFAM" id="SSF49503">
    <property type="entry name" value="Cupredoxins"/>
    <property type="match status" value="2"/>
</dbReference>
<dbReference type="InterPro" id="IPR045087">
    <property type="entry name" value="Cu-oxidase_fam"/>
</dbReference>
<reference evidence="7 8" key="1">
    <citation type="submission" date="2020-08" db="EMBL/GenBank/DDBJ databases">
        <title>Genomic Encyclopedia of Type Strains, Phase IV (KMG-IV): sequencing the most valuable type-strain genomes for metagenomic binning, comparative biology and taxonomic classification.</title>
        <authorList>
            <person name="Goeker M."/>
        </authorList>
    </citation>
    <scope>NUCLEOTIDE SEQUENCE [LARGE SCALE GENOMIC DNA]</scope>
    <source>
        <strain evidence="7 8">DSM 27521</strain>
    </source>
</reference>
<dbReference type="EMBL" id="JACHFK010000013">
    <property type="protein sequence ID" value="MBB5378498.1"/>
    <property type="molecule type" value="Genomic_DNA"/>
</dbReference>
<feature type="domain" description="Plastocyanin-like" evidence="6">
    <location>
        <begin position="192"/>
        <end position="303"/>
    </location>
</feature>
<protein>
    <submittedName>
        <fullName evidence="7">FtsP/CotA-like multicopper oxidase with cupredoxin domain</fullName>
    </submittedName>
</protein>
<dbReference type="PANTHER" id="PTHR11709">
    <property type="entry name" value="MULTI-COPPER OXIDASE"/>
    <property type="match status" value="1"/>
</dbReference>
<evidence type="ECO:0000313" key="8">
    <source>
        <dbReference type="Proteomes" id="UP000539473"/>
    </source>
</evidence>
<keyword evidence="2" id="KW-0560">Oxidoreductase</keyword>
<keyword evidence="3" id="KW-0186">Copper</keyword>
<evidence type="ECO:0000256" key="4">
    <source>
        <dbReference type="SAM" id="MobiDB-lite"/>
    </source>
</evidence>
<proteinExistence type="predicted"/>
<dbReference type="Pfam" id="PF07732">
    <property type="entry name" value="Cu-oxidase_3"/>
    <property type="match status" value="1"/>
</dbReference>
<dbReference type="InterPro" id="IPR011706">
    <property type="entry name" value="Cu-oxidase_C"/>
</dbReference>
<evidence type="ECO:0000259" key="6">
    <source>
        <dbReference type="Pfam" id="PF07732"/>
    </source>
</evidence>
<name>A0A7W8NSZ4_9DEIO</name>
<dbReference type="InterPro" id="IPR008972">
    <property type="entry name" value="Cupredoxin"/>
</dbReference>
<dbReference type="AlphaFoldDB" id="A0A7W8NSZ4"/>
<dbReference type="Gene3D" id="2.60.40.420">
    <property type="entry name" value="Cupredoxins - blue copper proteins"/>
    <property type="match status" value="1"/>
</dbReference>
<dbReference type="RefSeq" id="WP_184115041.1">
    <property type="nucleotide sequence ID" value="NZ_BNAJ01000012.1"/>
</dbReference>